<dbReference type="PANTHER" id="PTHR48111">
    <property type="entry name" value="REGULATOR OF RPOS"/>
    <property type="match status" value="1"/>
</dbReference>
<evidence type="ECO:0000256" key="1">
    <source>
        <dbReference type="ARBA" id="ARBA00018672"/>
    </source>
</evidence>
<dbReference type="Proteomes" id="UP001141183">
    <property type="component" value="Unassembled WGS sequence"/>
</dbReference>
<evidence type="ECO:0000256" key="3">
    <source>
        <dbReference type="ARBA" id="ARBA00023125"/>
    </source>
</evidence>
<organism evidence="10 11">
    <name type="scientific">Clostridium tertium</name>
    <dbReference type="NCBI Taxonomy" id="1559"/>
    <lineage>
        <taxon>Bacteria</taxon>
        <taxon>Bacillati</taxon>
        <taxon>Bacillota</taxon>
        <taxon>Clostridia</taxon>
        <taxon>Eubacteriales</taxon>
        <taxon>Clostridiaceae</taxon>
        <taxon>Clostridium</taxon>
    </lineage>
</organism>
<keyword evidence="3 7" id="KW-0238">DNA-binding</keyword>
<proteinExistence type="predicted"/>
<dbReference type="InterPro" id="IPR001789">
    <property type="entry name" value="Sig_transdc_resp-reg_receiver"/>
</dbReference>
<feature type="domain" description="OmpR/PhoB-type" evidence="9">
    <location>
        <begin position="126"/>
        <end position="223"/>
    </location>
</feature>
<dbReference type="GO" id="GO:0006355">
    <property type="term" value="P:regulation of DNA-templated transcription"/>
    <property type="evidence" value="ECO:0007669"/>
    <property type="project" value="InterPro"/>
</dbReference>
<dbReference type="AlphaFoldDB" id="A0A9X4B1I7"/>
<gene>
    <name evidence="10" type="ORF">NE398_16765</name>
</gene>
<dbReference type="GO" id="GO:0000156">
    <property type="term" value="F:phosphorelay response regulator activity"/>
    <property type="evidence" value="ECO:0007669"/>
    <property type="project" value="TreeGrafter"/>
</dbReference>
<dbReference type="InterPro" id="IPR039420">
    <property type="entry name" value="WalR-like"/>
</dbReference>
<reference evidence="10" key="1">
    <citation type="submission" date="2022-05" db="EMBL/GenBank/DDBJ databases">
        <title>Draft genome sequence of Clostridium tertium strain CP3 isolated from Peru.</title>
        <authorList>
            <person name="Hurtado R."/>
            <person name="Lima L."/>
            <person name="Sousa T."/>
            <person name="Jaiswal A.K."/>
            <person name="Tiwari S."/>
            <person name="Maturrano L."/>
            <person name="Brenig B."/>
            <person name="Azevedo V."/>
        </authorList>
    </citation>
    <scope>NUCLEOTIDE SEQUENCE</scope>
    <source>
        <strain evidence="10">CP3</strain>
    </source>
</reference>
<comment type="function">
    <text evidence="5">May play the central regulatory role in sporulation. It may be an element of the effector pathway responsible for the activation of sporulation genes in response to nutritional stress. Spo0A may act in concert with spo0H (a sigma factor) to control the expression of some genes that are critical to the sporulation process.</text>
</comment>
<feature type="modified residue" description="4-aspartylphosphate" evidence="6">
    <location>
        <position position="52"/>
    </location>
</feature>
<dbReference type="PANTHER" id="PTHR48111:SF43">
    <property type="entry name" value="STAGE 0 SPORULATION PROTEIN A HOMOLOG"/>
    <property type="match status" value="1"/>
</dbReference>
<dbReference type="CDD" id="cd18159">
    <property type="entry name" value="REC_OmpR_NsrR-like"/>
    <property type="match status" value="1"/>
</dbReference>
<dbReference type="GO" id="GO:0032993">
    <property type="term" value="C:protein-DNA complex"/>
    <property type="evidence" value="ECO:0007669"/>
    <property type="project" value="TreeGrafter"/>
</dbReference>
<dbReference type="SMART" id="SM00448">
    <property type="entry name" value="REC"/>
    <property type="match status" value="1"/>
</dbReference>
<evidence type="ECO:0000256" key="5">
    <source>
        <dbReference type="ARBA" id="ARBA00024867"/>
    </source>
</evidence>
<dbReference type="EMBL" id="JAMRYU010000019">
    <property type="protein sequence ID" value="MDC4241790.1"/>
    <property type="molecule type" value="Genomic_DNA"/>
</dbReference>
<keyword evidence="2" id="KW-0805">Transcription regulation</keyword>
<evidence type="ECO:0000256" key="7">
    <source>
        <dbReference type="PROSITE-ProRule" id="PRU01091"/>
    </source>
</evidence>
<keyword evidence="11" id="KW-1185">Reference proteome</keyword>
<dbReference type="Pfam" id="PF00072">
    <property type="entry name" value="Response_reg"/>
    <property type="match status" value="1"/>
</dbReference>
<dbReference type="CDD" id="cd00383">
    <property type="entry name" value="trans_reg_C"/>
    <property type="match status" value="1"/>
</dbReference>
<evidence type="ECO:0000256" key="4">
    <source>
        <dbReference type="ARBA" id="ARBA00023163"/>
    </source>
</evidence>
<comment type="caution">
    <text evidence="10">The sequence shown here is derived from an EMBL/GenBank/DDBJ whole genome shotgun (WGS) entry which is preliminary data.</text>
</comment>
<name>A0A9X4B1I7_9CLOT</name>
<dbReference type="Gene3D" id="3.40.50.2300">
    <property type="match status" value="1"/>
</dbReference>
<evidence type="ECO:0000259" key="9">
    <source>
        <dbReference type="PROSITE" id="PS51755"/>
    </source>
</evidence>
<dbReference type="PROSITE" id="PS51755">
    <property type="entry name" value="OMPR_PHOB"/>
    <property type="match status" value="1"/>
</dbReference>
<keyword evidence="4" id="KW-0804">Transcription</keyword>
<dbReference type="InterPro" id="IPR001867">
    <property type="entry name" value="OmpR/PhoB-type_DNA-bd"/>
</dbReference>
<accession>A0A9X4B1I7</accession>
<dbReference type="SUPFAM" id="SSF46894">
    <property type="entry name" value="C-terminal effector domain of the bipartite response regulators"/>
    <property type="match status" value="1"/>
</dbReference>
<dbReference type="PROSITE" id="PS50110">
    <property type="entry name" value="RESPONSE_REGULATORY"/>
    <property type="match status" value="1"/>
</dbReference>
<dbReference type="InterPro" id="IPR011006">
    <property type="entry name" value="CheY-like_superfamily"/>
</dbReference>
<evidence type="ECO:0000259" key="8">
    <source>
        <dbReference type="PROSITE" id="PS50110"/>
    </source>
</evidence>
<dbReference type="InterPro" id="IPR016032">
    <property type="entry name" value="Sig_transdc_resp-reg_C-effctor"/>
</dbReference>
<dbReference type="Pfam" id="PF00486">
    <property type="entry name" value="Trans_reg_C"/>
    <property type="match status" value="1"/>
</dbReference>
<dbReference type="Gene3D" id="6.10.250.690">
    <property type="match status" value="1"/>
</dbReference>
<sequence length="223" mass="26071">MREILLIEDDLDLSKQLSLSLEKWGFSIELIDNFSDIVKEFTEKKPSLIIMDVNLPYYDGFYWCEKIREISKVPIIFLSSRDSNMDLIMGINNGGDDYITKPFSIEVLITKINALLRRSYDYTFSDSVIYYKDTILDMEKCTFKYEDNIIELTKNEMKILSILIKNKGKVVSRDKIMMSLWNDDEFVSDNTLTVNVTRLRGRLKDELGLNDFIKTKKGIGYMI</sequence>
<dbReference type="RefSeq" id="WP_008677705.1">
    <property type="nucleotide sequence ID" value="NZ_CABKOG010000003.1"/>
</dbReference>
<dbReference type="GO" id="GO:0005829">
    <property type="term" value="C:cytosol"/>
    <property type="evidence" value="ECO:0007669"/>
    <property type="project" value="TreeGrafter"/>
</dbReference>
<feature type="DNA-binding region" description="OmpR/PhoB-type" evidence="7">
    <location>
        <begin position="126"/>
        <end position="223"/>
    </location>
</feature>
<protein>
    <recommendedName>
        <fullName evidence="1">Stage 0 sporulation protein A homolog</fullName>
    </recommendedName>
</protein>
<evidence type="ECO:0000313" key="11">
    <source>
        <dbReference type="Proteomes" id="UP001141183"/>
    </source>
</evidence>
<keyword evidence="6" id="KW-0597">Phosphoprotein</keyword>
<dbReference type="SMART" id="SM00862">
    <property type="entry name" value="Trans_reg_C"/>
    <property type="match status" value="1"/>
</dbReference>
<evidence type="ECO:0000256" key="6">
    <source>
        <dbReference type="PROSITE-ProRule" id="PRU00169"/>
    </source>
</evidence>
<dbReference type="InterPro" id="IPR036388">
    <property type="entry name" value="WH-like_DNA-bd_sf"/>
</dbReference>
<evidence type="ECO:0000256" key="2">
    <source>
        <dbReference type="ARBA" id="ARBA00023015"/>
    </source>
</evidence>
<dbReference type="Gene3D" id="1.10.10.10">
    <property type="entry name" value="Winged helix-like DNA-binding domain superfamily/Winged helix DNA-binding domain"/>
    <property type="match status" value="1"/>
</dbReference>
<evidence type="ECO:0000313" key="10">
    <source>
        <dbReference type="EMBL" id="MDC4241790.1"/>
    </source>
</evidence>
<feature type="domain" description="Response regulatory" evidence="8">
    <location>
        <begin position="3"/>
        <end position="116"/>
    </location>
</feature>
<dbReference type="SUPFAM" id="SSF52172">
    <property type="entry name" value="CheY-like"/>
    <property type="match status" value="1"/>
</dbReference>
<dbReference type="GO" id="GO:0000976">
    <property type="term" value="F:transcription cis-regulatory region binding"/>
    <property type="evidence" value="ECO:0007669"/>
    <property type="project" value="TreeGrafter"/>
</dbReference>